<comment type="similarity">
    <text evidence="1 2">Belongs to the glycosyl hydrolase 1 family.</text>
</comment>
<evidence type="ECO:0000256" key="1">
    <source>
        <dbReference type="ARBA" id="ARBA00010838"/>
    </source>
</evidence>
<name>A0AAW1I4Q6_SAPOF</name>
<dbReference type="EMBL" id="JBDFQZ010000010">
    <property type="protein sequence ID" value="KAK9684495.1"/>
    <property type="molecule type" value="Genomic_DNA"/>
</dbReference>
<evidence type="ECO:0000313" key="3">
    <source>
        <dbReference type="EMBL" id="KAK9684495.1"/>
    </source>
</evidence>
<evidence type="ECO:0000313" key="4">
    <source>
        <dbReference type="Proteomes" id="UP001443914"/>
    </source>
</evidence>
<dbReference type="Pfam" id="PF00232">
    <property type="entry name" value="Glyco_hydro_1"/>
    <property type="match status" value="1"/>
</dbReference>
<comment type="caution">
    <text evidence="3">The sequence shown here is derived from an EMBL/GenBank/DDBJ whole genome shotgun (WGS) entry which is preliminary data.</text>
</comment>
<dbReference type="PRINTS" id="PR00131">
    <property type="entry name" value="GLHYDRLASE1"/>
</dbReference>
<dbReference type="Gene3D" id="3.20.20.80">
    <property type="entry name" value="Glycosidases"/>
    <property type="match status" value="1"/>
</dbReference>
<dbReference type="SUPFAM" id="SSF51445">
    <property type="entry name" value="(Trans)glycosidases"/>
    <property type="match status" value="1"/>
</dbReference>
<dbReference type="PANTHER" id="PTHR10353:SF29">
    <property type="entry name" value="BETA-GLUCOSIDASE 11"/>
    <property type="match status" value="1"/>
</dbReference>
<dbReference type="InterPro" id="IPR017853">
    <property type="entry name" value="GH"/>
</dbReference>
<dbReference type="GO" id="GO:0008422">
    <property type="term" value="F:beta-glucosidase activity"/>
    <property type="evidence" value="ECO:0007669"/>
    <property type="project" value="TreeGrafter"/>
</dbReference>
<accession>A0AAW1I4Q6</accession>
<organism evidence="3 4">
    <name type="scientific">Saponaria officinalis</name>
    <name type="common">Common soapwort</name>
    <name type="synonym">Lychnis saponaria</name>
    <dbReference type="NCBI Taxonomy" id="3572"/>
    <lineage>
        <taxon>Eukaryota</taxon>
        <taxon>Viridiplantae</taxon>
        <taxon>Streptophyta</taxon>
        <taxon>Embryophyta</taxon>
        <taxon>Tracheophyta</taxon>
        <taxon>Spermatophyta</taxon>
        <taxon>Magnoliopsida</taxon>
        <taxon>eudicotyledons</taxon>
        <taxon>Gunneridae</taxon>
        <taxon>Pentapetalae</taxon>
        <taxon>Caryophyllales</taxon>
        <taxon>Caryophyllaceae</taxon>
        <taxon>Caryophylleae</taxon>
        <taxon>Saponaria</taxon>
    </lineage>
</organism>
<dbReference type="Proteomes" id="UP001443914">
    <property type="component" value="Unassembled WGS sequence"/>
</dbReference>
<dbReference type="InterPro" id="IPR001360">
    <property type="entry name" value="Glyco_hydro_1"/>
</dbReference>
<keyword evidence="4" id="KW-1185">Reference proteome</keyword>
<dbReference type="PANTHER" id="PTHR10353">
    <property type="entry name" value="GLYCOSYL HYDROLASE"/>
    <property type="match status" value="1"/>
</dbReference>
<sequence length="270" mass="30711">MPSTEPYIRGHNIILAHASAVKLYREKYKKTQNGFIGLNLYASWYFPETDDEQDSIAAQRAIDFTIGWIMQPLIYGEYPETLKKQVGERLPTFTKEESTFVKNSFDFIGVNCYVGTAVKDDPDSCNSKNKTIITDMSAKLSPKGELGGAYMKGLLEYFKRDYGNPPIYIQENGYWTPRELGVNDASRIEYHTASLASMHDAMKNGANVKGYFQWSFLDLLEVFKYSYGLYHVDLEDPTRERRPKASANWYAEFLKGCATSNGNAKVETPL</sequence>
<gene>
    <name evidence="3" type="ORF">RND81_10G213900</name>
</gene>
<dbReference type="AlphaFoldDB" id="A0AAW1I4Q6"/>
<protein>
    <submittedName>
        <fullName evidence="3">Uncharacterized protein</fullName>
    </submittedName>
</protein>
<evidence type="ECO:0000256" key="2">
    <source>
        <dbReference type="RuleBase" id="RU003690"/>
    </source>
</evidence>
<dbReference type="GO" id="GO:0005975">
    <property type="term" value="P:carbohydrate metabolic process"/>
    <property type="evidence" value="ECO:0007669"/>
    <property type="project" value="InterPro"/>
</dbReference>
<reference evidence="3" key="1">
    <citation type="submission" date="2024-03" db="EMBL/GenBank/DDBJ databases">
        <title>WGS assembly of Saponaria officinalis var. Norfolk2.</title>
        <authorList>
            <person name="Jenkins J."/>
            <person name="Shu S."/>
            <person name="Grimwood J."/>
            <person name="Barry K."/>
            <person name="Goodstein D."/>
            <person name="Schmutz J."/>
            <person name="Leebens-Mack J."/>
            <person name="Osbourn A."/>
        </authorList>
    </citation>
    <scope>NUCLEOTIDE SEQUENCE [LARGE SCALE GENOMIC DNA]</scope>
    <source>
        <strain evidence="3">JIC</strain>
    </source>
</reference>
<proteinExistence type="inferred from homology"/>